<evidence type="ECO:0008006" key="4">
    <source>
        <dbReference type="Google" id="ProtNLM"/>
    </source>
</evidence>
<dbReference type="EMBL" id="PGCI01000501">
    <property type="protein sequence ID" value="PLW25877.1"/>
    <property type="molecule type" value="Genomic_DNA"/>
</dbReference>
<name>A0A2N5TK43_9BASI</name>
<evidence type="ECO:0000313" key="2">
    <source>
        <dbReference type="EMBL" id="PLW25877.1"/>
    </source>
</evidence>
<dbReference type="Pfam" id="PF08613">
    <property type="entry name" value="Cyclin"/>
    <property type="match status" value="1"/>
</dbReference>
<protein>
    <recommendedName>
        <fullName evidence="4">Cyclin N-terminal domain-containing protein</fullName>
    </recommendedName>
</protein>
<dbReference type="PANTHER" id="PTHR15615">
    <property type="match status" value="1"/>
</dbReference>
<dbReference type="GO" id="GO:0000307">
    <property type="term" value="C:cyclin-dependent protein kinase holoenzyme complex"/>
    <property type="evidence" value="ECO:0007669"/>
    <property type="project" value="TreeGrafter"/>
</dbReference>
<feature type="region of interest" description="Disordered" evidence="1">
    <location>
        <begin position="519"/>
        <end position="562"/>
    </location>
</feature>
<dbReference type="InterPro" id="IPR013922">
    <property type="entry name" value="Cyclin_PHO80-like"/>
</dbReference>
<accession>A0A2N5TK43</accession>
<dbReference type="Proteomes" id="UP000235392">
    <property type="component" value="Unassembled WGS sequence"/>
</dbReference>
<dbReference type="InterPro" id="IPR036915">
    <property type="entry name" value="Cyclin-like_sf"/>
</dbReference>
<dbReference type="SUPFAM" id="SSF47954">
    <property type="entry name" value="Cyclin-like"/>
    <property type="match status" value="1"/>
</dbReference>
<dbReference type="PANTHER" id="PTHR15615:SF27">
    <property type="entry name" value="PHO85 CYCLIN CLG1"/>
    <property type="match status" value="1"/>
</dbReference>
<feature type="region of interest" description="Disordered" evidence="1">
    <location>
        <begin position="313"/>
        <end position="332"/>
    </location>
</feature>
<evidence type="ECO:0000313" key="3">
    <source>
        <dbReference type="Proteomes" id="UP000235392"/>
    </source>
</evidence>
<organism evidence="2 3">
    <name type="scientific">Puccinia coronata f. sp. avenae</name>
    <dbReference type="NCBI Taxonomy" id="200324"/>
    <lineage>
        <taxon>Eukaryota</taxon>
        <taxon>Fungi</taxon>
        <taxon>Dikarya</taxon>
        <taxon>Basidiomycota</taxon>
        <taxon>Pucciniomycotina</taxon>
        <taxon>Pucciniomycetes</taxon>
        <taxon>Pucciniales</taxon>
        <taxon>Pucciniaceae</taxon>
        <taxon>Puccinia</taxon>
    </lineage>
</organism>
<dbReference type="CDD" id="cd20557">
    <property type="entry name" value="CYCLIN_ScPCL1-like"/>
    <property type="match status" value="1"/>
</dbReference>
<feature type="region of interest" description="Disordered" evidence="1">
    <location>
        <begin position="208"/>
        <end position="240"/>
    </location>
</feature>
<dbReference type="GO" id="GO:0016538">
    <property type="term" value="F:cyclin-dependent protein serine/threonine kinase regulator activity"/>
    <property type="evidence" value="ECO:0007669"/>
    <property type="project" value="TreeGrafter"/>
</dbReference>
<dbReference type="GO" id="GO:0019901">
    <property type="term" value="F:protein kinase binding"/>
    <property type="evidence" value="ECO:0007669"/>
    <property type="project" value="InterPro"/>
</dbReference>
<gene>
    <name evidence="2" type="ORF">PCASD_23509</name>
</gene>
<feature type="compositionally biased region" description="Low complexity" evidence="1">
    <location>
        <begin position="526"/>
        <end position="545"/>
    </location>
</feature>
<comment type="caution">
    <text evidence="2">The sequence shown here is derived from an EMBL/GenBank/DDBJ whole genome shotgun (WGS) entry which is preliminary data.</text>
</comment>
<evidence type="ECO:0000256" key="1">
    <source>
        <dbReference type="SAM" id="MobiDB-lite"/>
    </source>
</evidence>
<feature type="compositionally biased region" description="Polar residues" evidence="1">
    <location>
        <begin position="210"/>
        <end position="227"/>
    </location>
</feature>
<dbReference type="GO" id="GO:0005634">
    <property type="term" value="C:nucleus"/>
    <property type="evidence" value="ECO:0007669"/>
    <property type="project" value="TreeGrafter"/>
</dbReference>
<feature type="compositionally biased region" description="Polar residues" evidence="1">
    <location>
        <begin position="317"/>
        <end position="332"/>
    </location>
</feature>
<dbReference type="Gene3D" id="1.10.472.10">
    <property type="entry name" value="Cyclin-like"/>
    <property type="match status" value="1"/>
</dbReference>
<reference evidence="2 3" key="1">
    <citation type="submission" date="2017-11" db="EMBL/GenBank/DDBJ databases">
        <title>De novo assembly and phasing of dikaryotic genomes from two isolates of Puccinia coronata f. sp. avenae, the causal agent of oat crown rust.</title>
        <authorList>
            <person name="Miller M.E."/>
            <person name="Zhang Y."/>
            <person name="Omidvar V."/>
            <person name="Sperschneider J."/>
            <person name="Schwessinger B."/>
            <person name="Raley C."/>
            <person name="Palmer J.M."/>
            <person name="Garnica D."/>
            <person name="Upadhyaya N."/>
            <person name="Rathjen J."/>
            <person name="Taylor J.M."/>
            <person name="Park R.F."/>
            <person name="Dodds P.N."/>
            <person name="Hirsch C.D."/>
            <person name="Kianian S.F."/>
            <person name="Figueroa M."/>
        </authorList>
    </citation>
    <scope>NUCLEOTIDE SEQUENCE [LARGE SCALE GENOMIC DNA]</scope>
    <source>
        <strain evidence="2">12SD80</strain>
    </source>
</reference>
<feature type="compositionally biased region" description="Polar residues" evidence="1">
    <location>
        <begin position="366"/>
        <end position="379"/>
    </location>
</feature>
<feature type="region of interest" description="Disordered" evidence="1">
    <location>
        <begin position="366"/>
        <end position="388"/>
    </location>
</feature>
<feature type="region of interest" description="Disordered" evidence="1">
    <location>
        <begin position="156"/>
        <end position="180"/>
    </location>
</feature>
<sequence>MSWSPTWAPSGLSPTRNSTLFDLCHARPDGSWTNAQTAELLKFSMNLSNVDRHQSSLGSTVQLPPIYGHTALRRSSPLSSAAVRLSAIRPAVVGYQKPPPPAFPRKSSLTSVYSMSERYNLPSPMDSTTHFCPAAQVAVAAPKVNPLIQPFNDHPYSSPTLSPPHPARCSHPVYTSNPPKRSKAALATEDWDHPSFARPPHRAVAEEAQPNHNNNPTEFGWQSTTASPKHDINPVDQSYSPQNLNQPLSDEPLVPSVYPVPPPPPYEQSAAPLSDLAADIVWERCYFPKPRSSFTAPPPAPCHQLFGGWPHPAGFQSGESPSSHMSRLGNPSSSCNCAGGPANNNTYGVIGAEAKARRFNRQYPSLVSPPQSDCSNSSAHSRKPSLGTTKMEVKPAFRRWTRQVLENTLLSPQVLILALYYIESVAGTDVFGDTTGKMSLLPYKMLLAALVVANKTLDDHSYRNSTFANVSSMTNAEVNAVEVALLKALKFDVVPTHEQWTHWLQEVITAGKRSGLLLPDMGAPRSPLSPLSGSSQYHHQPQQQHQHQHVHPEPRSPHSFEGYRLQSGSIFDEAPARDSSWHTGGVDPLAVYAPSSSSLSAAAAAGPAAGFYWSDPRLNPPPALGVPSTSDALRRDSFVRPGTFRPELAPPAYNNHASLFPPRVLFSAYSAHH</sequence>
<dbReference type="AlphaFoldDB" id="A0A2N5TK43"/>
<proteinExistence type="predicted"/>